<gene>
    <name evidence="2" type="ORF">R3P38DRAFT_2791524</name>
</gene>
<feature type="region of interest" description="Disordered" evidence="1">
    <location>
        <begin position="326"/>
        <end position="357"/>
    </location>
</feature>
<reference evidence="2 3" key="1">
    <citation type="journal article" date="2024" name="J Genomics">
        <title>Draft genome sequencing and assembly of Favolaschia claudopus CIRM-BRFM 2984 isolated from oak limbs.</title>
        <authorList>
            <person name="Navarro D."/>
            <person name="Drula E."/>
            <person name="Chaduli D."/>
            <person name="Cazenave R."/>
            <person name="Ahrendt S."/>
            <person name="Wang J."/>
            <person name="Lipzen A."/>
            <person name="Daum C."/>
            <person name="Barry K."/>
            <person name="Grigoriev I.V."/>
            <person name="Favel A."/>
            <person name="Rosso M.N."/>
            <person name="Martin F."/>
        </authorList>
    </citation>
    <scope>NUCLEOTIDE SEQUENCE [LARGE SCALE GENOMIC DNA]</scope>
    <source>
        <strain evidence="2 3">CIRM-BRFM 2984</strain>
    </source>
</reference>
<feature type="compositionally biased region" description="Basic residues" evidence="1">
    <location>
        <begin position="340"/>
        <end position="350"/>
    </location>
</feature>
<feature type="region of interest" description="Disordered" evidence="1">
    <location>
        <begin position="1"/>
        <end position="22"/>
    </location>
</feature>
<proteinExistence type="predicted"/>
<evidence type="ECO:0000313" key="3">
    <source>
        <dbReference type="Proteomes" id="UP001362999"/>
    </source>
</evidence>
<sequence>MSPVSTPSSDTDYSAARRGAECAPPCQLQPRHATNAEVQRALPNATRHDDARTRSLIGQISNNVRGGQDRHFNATPTAEDEYDTMLLGLNEALAAVGTSPTQLTARDMLIELTSSEMLRCDAVQSDCVMRNLLPNYLQTRPPLAGDDPIGDVDALDNGWYLRRSERLRQRRLQELGHEASAPSLVQQPALLVSTVAVRRKRSPTRRQSHAKPHLPNQRHTITLSSQTQSPPQPDNNVDAGDNSGPAVKPRGSSRKRRRHVADDPPATKYPRWRNDDESLKTPLRTWRYAPPPSTDGFLNSDGAAVRRVSAPTDRSDAIPKEVLPTLGRQPAPLSAPAVDKRKKRKTHRGKGNPNNQLERLSGRVEVVAASDFNLLTDSSPGKSGWCGGSAPLPVQKQLRDMFKEQPRARALHEHIRQFSPVRYCKRPDQVKEERGTVFVDQRGHIFMYRSYRAGWLMDLADDVEHALGVLVTTANPASNRSDNQAPRLAEWHRKHSAQVEAFLQLPIVQRIIRWVSSVVELLFPGVAARFRADAAWHKAKHGIDPLFGLFWNFCLNAWFPGQLRIHCDPHADSKNQIGVCVLLIYVLKGYDFNDEQRTCLDFHDCNATSEIEFVSTPKEIDTPTLENSTPIARPATEGDECGRGSMVFFNQATMRQGPGLGFDTVEEAKRAGVKVTVDPTLSIQEAFQTYLKTQPIEQTSI</sequence>
<feature type="compositionally biased region" description="Polar residues" evidence="1">
    <location>
        <begin position="217"/>
        <end position="229"/>
    </location>
</feature>
<keyword evidence="3" id="KW-1185">Reference proteome</keyword>
<comment type="caution">
    <text evidence="2">The sequence shown here is derived from an EMBL/GenBank/DDBJ whole genome shotgun (WGS) entry which is preliminary data.</text>
</comment>
<feature type="compositionally biased region" description="Basic residues" evidence="1">
    <location>
        <begin position="198"/>
        <end position="212"/>
    </location>
</feature>
<evidence type="ECO:0000256" key="1">
    <source>
        <dbReference type="SAM" id="MobiDB-lite"/>
    </source>
</evidence>
<feature type="compositionally biased region" description="Polar residues" evidence="1">
    <location>
        <begin position="1"/>
        <end position="12"/>
    </location>
</feature>
<evidence type="ECO:0000313" key="2">
    <source>
        <dbReference type="EMBL" id="KAK7008187.1"/>
    </source>
</evidence>
<dbReference type="AlphaFoldDB" id="A0AAW0AFV1"/>
<protein>
    <submittedName>
        <fullName evidence="2">Uncharacterized protein</fullName>
    </submittedName>
</protein>
<accession>A0AAW0AFV1</accession>
<dbReference type="Proteomes" id="UP001362999">
    <property type="component" value="Unassembled WGS sequence"/>
</dbReference>
<dbReference type="EMBL" id="JAWWNJ010000068">
    <property type="protein sequence ID" value="KAK7008187.1"/>
    <property type="molecule type" value="Genomic_DNA"/>
</dbReference>
<organism evidence="2 3">
    <name type="scientific">Favolaschia claudopus</name>
    <dbReference type="NCBI Taxonomy" id="2862362"/>
    <lineage>
        <taxon>Eukaryota</taxon>
        <taxon>Fungi</taxon>
        <taxon>Dikarya</taxon>
        <taxon>Basidiomycota</taxon>
        <taxon>Agaricomycotina</taxon>
        <taxon>Agaricomycetes</taxon>
        <taxon>Agaricomycetidae</taxon>
        <taxon>Agaricales</taxon>
        <taxon>Marasmiineae</taxon>
        <taxon>Mycenaceae</taxon>
        <taxon>Favolaschia</taxon>
    </lineage>
</organism>
<name>A0AAW0AFV1_9AGAR</name>
<feature type="region of interest" description="Disordered" evidence="1">
    <location>
        <begin position="198"/>
        <end position="276"/>
    </location>
</feature>